<dbReference type="EMBL" id="JAVDXU010000004">
    <property type="protein sequence ID" value="MDR7271920.1"/>
    <property type="molecule type" value="Genomic_DNA"/>
</dbReference>
<evidence type="ECO:0000256" key="1">
    <source>
        <dbReference type="ARBA" id="ARBA00000085"/>
    </source>
</evidence>
<proteinExistence type="predicted"/>
<evidence type="ECO:0000313" key="9">
    <source>
        <dbReference type="EMBL" id="MDR7271920.1"/>
    </source>
</evidence>
<dbReference type="SMART" id="SM00388">
    <property type="entry name" value="HisKA"/>
    <property type="match status" value="1"/>
</dbReference>
<feature type="modified residue" description="4-aspartylphosphate" evidence="6">
    <location>
        <position position="524"/>
    </location>
</feature>
<evidence type="ECO:0000313" key="10">
    <source>
        <dbReference type="Proteomes" id="UP001180453"/>
    </source>
</evidence>
<evidence type="ECO:0000256" key="3">
    <source>
        <dbReference type="ARBA" id="ARBA00022553"/>
    </source>
</evidence>
<dbReference type="PROSITE" id="PS50110">
    <property type="entry name" value="RESPONSE_REGULATORY"/>
    <property type="match status" value="2"/>
</dbReference>
<evidence type="ECO:0000256" key="5">
    <source>
        <dbReference type="ARBA" id="ARBA00022777"/>
    </source>
</evidence>
<organism evidence="9 10">
    <name type="scientific">Roseateles saccharophilus</name>
    <name type="common">Pseudomonas saccharophila</name>
    <dbReference type="NCBI Taxonomy" id="304"/>
    <lineage>
        <taxon>Bacteria</taxon>
        <taxon>Pseudomonadati</taxon>
        <taxon>Pseudomonadota</taxon>
        <taxon>Betaproteobacteria</taxon>
        <taxon>Burkholderiales</taxon>
        <taxon>Sphaerotilaceae</taxon>
        <taxon>Roseateles</taxon>
    </lineage>
</organism>
<dbReference type="InterPro" id="IPR003594">
    <property type="entry name" value="HATPase_dom"/>
</dbReference>
<accession>A0ABU1YST3</accession>
<reference evidence="9 10" key="1">
    <citation type="submission" date="2023-07" db="EMBL/GenBank/DDBJ databases">
        <title>Sorghum-associated microbial communities from plants grown in Nebraska, USA.</title>
        <authorList>
            <person name="Schachtman D."/>
        </authorList>
    </citation>
    <scope>NUCLEOTIDE SEQUENCE [LARGE SCALE GENOMIC DNA]</scope>
    <source>
        <strain evidence="9 10">BE314</strain>
    </source>
</reference>
<evidence type="ECO:0000259" key="8">
    <source>
        <dbReference type="PROSITE" id="PS50110"/>
    </source>
</evidence>
<dbReference type="EC" id="2.7.13.3" evidence="2"/>
<dbReference type="CDD" id="cd17535">
    <property type="entry name" value="REC_NarL-like"/>
    <property type="match status" value="1"/>
</dbReference>
<dbReference type="Pfam" id="PF02518">
    <property type="entry name" value="HATPase_c"/>
    <property type="match status" value="1"/>
</dbReference>
<dbReference type="PRINTS" id="PR00344">
    <property type="entry name" value="BCTRLSENSOR"/>
</dbReference>
<gene>
    <name evidence="9" type="ORF">J2X20_004594</name>
</gene>
<feature type="domain" description="Histidine kinase" evidence="7">
    <location>
        <begin position="231"/>
        <end position="452"/>
    </location>
</feature>
<keyword evidence="4" id="KW-0808">Transferase</keyword>
<dbReference type="RefSeq" id="WP_310270056.1">
    <property type="nucleotide sequence ID" value="NZ_JAVDXU010000004.1"/>
</dbReference>
<dbReference type="Proteomes" id="UP001180453">
    <property type="component" value="Unassembled WGS sequence"/>
</dbReference>
<dbReference type="CDD" id="cd16922">
    <property type="entry name" value="HATPase_EvgS-ArcB-TorS-like"/>
    <property type="match status" value="1"/>
</dbReference>
<dbReference type="PROSITE" id="PS50109">
    <property type="entry name" value="HIS_KIN"/>
    <property type="match status" value="1"/>
</dbReference>
<sequence>MSGDRVQIRVLCVDDHPIVRQGIATLLSVEPDMVLVAEATNGREALEQFRAHVPDVTLMDLQMPGMGGIDAIDAIRAQFPQARIIVLTTYAGDAQAQRALQAGARGYLLKNALHKELLDAIRAVHAGRIALPSEGSFELAGQVKDEVITQAEVSLLKFIAERNVYAEIAKALGQTEDAVVDQVRGILSKLQDRDLEPAVGDDGAQGLIEAERAARHAAEAANRAKSQFLTGMSHELRTPLNAILGYAQLLSMEGGLSPRQVRGLDTIHQSGQHLLALINDILDLARIEAGRTDLNPEPVQLAELLQAVVNLMRVKADEKHLSFVFDAGAGLPDTVLADERRLRQVLLNLLSNAIKFTDAGTVTLRAAAEPAGPAQALLRLEVEDTGVGMRPDDLARLFKPFEQVGDVQRRSGGTGLGLAITRALVIDMGGRVQVSSEFGSGTRFSVELPLPVTQPAAATPPGVPALARYQGESRRVLVVDDVAANRELMCDFLTQVGFEVALASDGGDMLEIARTFRPDLILMDSVMPSLDGVEATRQLRRDADLARVPVIAISAAVTAEHRAASLQSGVNVFLTKPVSLQELQSHIGEQLGLKWVAPGESGSMTSPPTESR</sequence>
<dbReference type="InterPro" id="IPR004358">
    <property type="entry name" value="Sig_transdc_His_kin-like_C"/>
</dbReference>
<dbReference type="SUPFAM" id="SSF55874">
    <property type="entry name" value="ATPase domain of HSP90 chaperone/DNA topoisomerase II/histidine kinase"/>
    <property type="match status" value="1"/>
</dbReference>
<evidence type="ECO:0000256" key="4">
    <source>
        <dbReference type="ARBA" id="ARBA00022679"/>
    </source>
</evidence>
<dbReference type="CDD" id="cd00082">
    <property type="entry name" value="HisKA"/>
    <property type="match status" value="1"/>
</dbReference>
<dbReference type="SUPFAM" id="SSF52172">
    <property type="entry name" value="CheY-like"/>
    <property type="match status" value="2"/>
</dbReference>
<keyword evidence="10" id="KW-1185">Reference proteome</keyword>
<dbReference type="Gene3D" id="1.10.287.130">
    <property type="match status" value="1"/>
</dbReference>
<keyword evidence="5 9" id="KW-0418">Kinase</keyword>
<dbReference type="SMART" id="SM00387">
    <property type="entry name" value="HATPase_c"/>
    <property type="match status" value="1"/>
</dbReference>
<dbReference type="InterPro" id="IPR036097">
    <property type="entry name" value="HisK_dim/P_sf"/>
</dbReference>
<dbReference type="InterPro" id="IPR005467">
    <property type="entry name" value="His_kinase_dom"/>
</dbReference>
<comment type="catalytic activity">
    <reaction evidence="1">
        <text>ATP + protein L-histidine = ADP + protein N-phospho-L-histidine.</text>
        <dbReference type="EC" id="2.7.13.3"/>
    </reaction>
</comment>
<feature type="modified residue" description="4-aspartylphosphate" evidence="6">
    <location>
        <position position="60"/>
    </location>
</feature>
<comment type="caution">
    <text evidence="9">The sequence shown here is derived from an EMBL/GenBank/DDBJ whole genome shotgun (WGS) entry which is preliminary data.</text>
</comment>
<dbReference type="GO" id="GO:0016301">
    <property type="term" value="F:kinase activity"/>
    <property type="evidence" value="ECO:0007669"/>
    <property type="project" value="UniProtKB-KW"/>
</dbReference>
<dbReference type="CDD" id="cd17546">
    <property type="entry name" value="REC_hyHK_CKI1_RcsC-like"/>
    <property type="match status" value="1"/>
</dbReference>
<evidence type="ECO:0000259" key="7">
    <source>
        <dbReference type="PROSITE" id="PS50109"/>
    </source>
</evidence>
<evidence type="ECO:0000256" key="2">
    <source>
        <dbReference type="ARBA" id="ARBA00012438"/>
    </source>
</evidence>
<dbReference type="SMART" id="SM00448">
    <property type="entry name" value="REC"/>
    <property type="match status" value="2"/>
</dbReference>
<feature type="domain" description="Response regulatory" evidence="8">
    <location>
        <begin position="9"/>
        <end position="125"/>
    </location>
</feature>
<feature type="domain" description="Response regulatory" evidence="8">
    <location>
        <begin position="475"/>
        <end position="591"/>
    </location>
</feature>
<dbReference type="Gene3D" id="3.30.565.10">
    <property type="entry name" value="Histidine kinase-like ATPase, C-terminal domain"/>
    <property type="match status" value="1"/>
</dbReference>
<dbReference type="SUPFAM" id="SSF47384">
    <property type="entry name" value="Homodimeric domain of signal transducing histidine kinase"/>
    <property type="match status" value="1"/>
</dbReference>
<name>A0ABU1YST3_ROSSA</name>
<dbReference type="InterPro" id="IPR011006">
    <property type="entry name" value="CheY-like_superfamily"/>
</dbReference>
<dbReference type="InterPro" id="IPR058245">
    <property type="entry name" value="NreC/VraR/RcsB-like_REC"/>
</dbReference>
<dbReference type="Pfam" id="PF00072">
    <property type="entry name" value="Response_reg"/>
    <property type="match status" value="2"/>
</dbReference>
<dbReference type="Gene3D" id="3.40.50.2300">
    <property type="match status" value="2"/>
</dbReference>
<keyword evidence="3 6" id="KW-0597">Phosphoprotein</keyword>
<protein>
    <recommendedName>
        <fullName evidence="2">histidine kinase</fullName>
        <ecNumber evidence="2">2.7.13.3</ecNumber>
    </recommendedName>
</protein>
<dbReference type="InterPro" id="IPR036890">
    <property type="entry name" value="HATPase_C_sf"/>
</dbReference>
<dbReference type="InterPro" id="IPR001789">
    <property type="entry name" value="Sig_transdc_resp-reg_receiver"/>
</dbReference>
<dbReference type="Pfam" id="PF00512">
    <property type="entry name" value="HisKA"/>
    <property type="match status" value="1"/>
</dbReference>
<dbReference type="PANTHER" id="PTHR43047">
    <property type="entry name" value="TWO-COMPONENT HISTIDINE PROTEIN KINASE"/>
    <property type="match status" value="1"/>
</dbReference>
<dbReference type="InterPro" id="IPR003661">
    <property type="entry name" value="HisK_dim/P_dom"/>
</dbReference>
<evidence type="ECO:0000256" key="6">
    <source>
        <dbReference type="PROSITE-ProRule" id="PRU00169"/>
    </source>
</evidence>